<dbReference type="InterPro" id="IPR051093">
    <property type="entry name" value="Neuroligin/BSAL"/>
</dbReference>
<comment type="caution">
    <text evidence="6">The sequence shown here is derived from an EMBL/GenBank/DDBJ whole genome shotgun (WGS) entry which is preliminary data.</text>
</comment>
<evidence type="ECO:0000313" key="6">
    <source>
        <dbReference type="EMBL" id="KAK7590548.1"/>
    </source>
</evidence>
<sequence length="186" mass="21346">MQVTLWSYHYFVVHLNLLWFICTCDRFRVCQSFSKHRYSTRIVHTKYGPLQGIVVQNLQVEAFLGVPYATPPLESLRFMPPVVPSLWTNIRMADSFSPVCPQKLPDISNRTEALQQIPRGRLVYLEKLLPLLANQSEDCLYLNIYVPKTTRLDGGAEIGEDVVRIKVYEIVSRRKIYSNVEGVGVG</sequence>
<comment type="similarity">
    <text evidence="1">Belongs to the type-B carboxylesterase/lipase family.</text>
</comment>
<evidence type="ECO:0000313" key="7">
    <source>
        <dbReference type="Proteomes" id="UP001367676"/>
    </source>
</evidence>
<keyword evidence="3" id="KW-0325">Glycoprotein</keyword>
<keyword evidence="2 4" id="KW-0732">Signal</keyword>
<dbReference type="InterPro" id="IPR029058">
    <property type="entry name" value="AB_hydrolase_fold"/>
</dbReference>
<reference evidence="6 7" key="1">
    <citation type="submission" date="2024-03" db="EMBL/GenBank/DDBJ databases">
        <title>Adaptation during the transition from Ophiocordyceps entomopathogen to insect associate is accompanied by gene loss and intensified selection.</title>
        <authorList>
            <person name="Ward C.M."/>
            <person name="Onetto C.A."/>
            <person name="Borneman A.R."/>
        </authorList>
    </citation>
    <scope>NUCLEOTIDE SEQUENCE [LARGE SCALE GENOMIC DNA]</scope>
    <source>
        <strain evidence="6">AWRI1</strain>
        <tissue evidence="6">Single Adult Female</tissue>
    </source>
</reference>
<dbReference type="PANTHER" id="PTHR43903">
    <property type="entry name" value="NEUROLIGIN"/>
    <property type="match status" value="1"/>
</dbReference>
<proteinExistence type="inferred from homology"/>
<dbReference type="InterPro" id="IPR002018">
    <property type="entry name" value="CarbesteraseB"/>
</dbReference>
<dbReference type="Pfam" id="PF00135">
    <property type="entry name" value="COesterase"/>
    <property type="match status" value="1"/>
</dbReference>
<feature type="domain" description="Carboxylesterase type B" evidence="5">
    <location>
        <begin position="40"/>
        <end position="150"/>
    </location>
</feature>
<evidence type="ECO:0000256" key="3">
    <source>
        <dbReference type="ARBA" id="ARBA00023180"/>
    </source>
</evidence>
<evidence type="ECO:0000256" key="4">
    <source>
        <dbReference type="SAM" id="SignalP"/>
    </source>
</evidence>
<evidence type="ECO:0000256" key="2">
    <source>
        <dbReference type="ARBA" id="ARBA00022729"/>
    </source>
</evidence>
<dbReference type="PROSITE" id="PS00941">
    <property type="entry name" value="CARBOXYLESTERASE_B_2"/>
    <property type="match status" value="1"/>
</dbReference>
<evidence type="ECO:0000256" key="1">
    <source>
        <dbReference type="ARBA" id="ARBA00005964"/>
    </source>
</evidence>
<dbReference type="InterPro" id="IPR019819">
    <property type="entry name" value="Carboxylesterase_B_CS"/>
</dbReference>
<name>A0AAN9TFQ0_9HEMI</name>
<feature type="signal peptide" evidence="4">
    <location>
        <begin position="1"/>
        <end position="24"/>
    </location>
</feature>
<organism evidence="6 7">
    <name type="scientific">Parthenolecanium corni</name>
    <dbReference type="NCBI Taxonomy" id="536013"/>
    <lineage>
        <taxon>Eukaryota</taxon>
        <taxon>Metazoa</taxon>
        <taxon>Ecdysozoa</taxon>
        <taxon>Arthropoda</taxon>
        <taxon>Hexapoda</taxon>
        <taxon>Insecta</taxon>
        <taxon>Pterygota</taxon>
        <taxon>Neoptera</taxon>
        <taxon>Paraneoptera</taxon>
        <taxon>Hemiptera</taxon>
        <taxon>Sternorrhyncha</taxon>
        <taxon>Coccoidea</taxon>
        <taxon>Coccidae</taxon>
        <taxon>Parthenolecanium</taxon>
    </lineage>
</organism>
<feature type="chain" id="PRO_5042810804" description="Carboxylesterase type B domain-containing protein" evidence="4">
    <location>
        <begin position="25"/>
        <end position="186"/>
    </location>
</feature>
<dbReference type="Gene3D" id="3.40.50.1820">
    <property type="entry name" value="alpha/beta hydrolase"/>
    <property type="match status" value="1"/>
</dbReference>
<protein>
    <recommendedName>
        <fullName evidence="5">Carboxylesterase type B domain-containing protein</fullName>
    </recommendedName>
</protein>
<dbReference type="AlphaFoldDB" id="A0AAN9TFQ0"/>
<keyword evidence="7" id="KW-1185">Reference proteome</keyword>
<dbReference type="EMBL" id="JBBCAQ010000022">
    <property type="protein sequence ID" value="KAK7590548.1"/>
    <property type="molecule type" value="Genomic_DNA"/>
</dbReference>
<gene>
    <name evidence="6" type="ORF">V9T40_002161</name>
</gene>
<dbReference type="Proteomes" id="UP001367676">
    <property type="component" value="Unassembled WGS sequence"/>
</dbReference>
<evidence type="ECO:0000259" key="5">
    <source>
        <dbReference type="Pfam" id="PF00135"/>
    </source>
</evidence>
<dbReference type="SUPFAM" id="SSF53474">
    <property type="entry name" value="alpha/beta-Hydrolases"/>
    <property type="match status" value="1"/>
</dbReference>
<accession>A0AAN9TFQ0</accession>